<organism evidence="1 2">
    <name type="scientific">Deinococcus rubellus</name>
    <dbReference type="NCBI Taxonomy" id="1889240"/>
    <lineage>
        <taxon>Bacteria</taxon>
        <taxon>Thermotogati</taxon>
        <taxon>Deinococcota</taxon>
        <taxon>Deinococci</taxon>
        <taxon>Deinococcales</taxon>
        <taxon>Deinococcaceae</taxon>
        <taxon>Deinococcus</taxon>
    </lineage>
</organism>
<name>A0ABY5YN89_9DEIO</name>
<sequence>MKLAAVWAFCTPFYSEAGRAYHNLHHVEHMLVALKSRTDLLLPLELAVWGHDLIYDPARNDNEERSAQVFGEWLTVQGASPELRQEVAALILATRHDTPPQTPTAALIVDADLAVFGAADADFWAYEQSIRQEYAFVPWPAYRSGRQAILQHFLSQEQVYSTPEFAGLEAAARAHLEAAARKLADSPEE</sequence>
<evidence type="ECO:0000313" key="1">
    <source>
        <dbReference type="EMBL" id="UWX65213.1"/>
    </source>
</evidence>
<dbReference type="Proteomes" id="UP001060261">
    <property type="component" value="Chromosome"/>
</dbReference>
<dbReference type="SUPFAM" id="SSF109604">
    <property type="entry name" value="HD-domain/PDEase-like"/>
    <property type="match status" value="1"/>
</dbReference>
<evidence type="ECO:0000313" key="2">
    <source>
        <dbReference type="Proteomes" id="UP001060261"/>
    </source>
</evidence>
<dbReference type="Gene3D" id="1.10.3210.10">
    <property type="entry name" value="Hypothetical protein af1432"/>
    <property type="match status" value="1"/>
</dbReference>
<protein>
    <submittedName>
        <fullName evidence="1">Phosphohydrolase</fullName>
    </submittedName>
</protein>
<accession>A0ABY5YN89</accession>
<reference evidence="1" key="1">
    <citation type="submission" date="2022-09" db="EMBL/GenBank/DDBJ databases">
        <title>genome sequence of Deinococcus rubellus.</title>
        <authorList>
            <person name="Srinivasan S."/>
        </authorList>
    </citation>
    <scope>NUCLEOTIDE SEQUENCE</scope>
    <source>
        <strain evidence="1">Ant6</strain>
    </source>
</reference>
<dbReference type="EMBL" id="CP104213">
    <property type="protein sequence ID" value="UWX65213.1"/>
    <property type="molecule type" value="Genomic_DNA"/>
</dbReference>
<dbReference type="PANTHER" id="PTHR21174:SF0">
    <property type="entry name" value="HD PHOSPHOHYDROLASE FAMILY PROTEIN-RELATED"/>
    <property type="match status" value="1"/>
</dbReference>
<gene>
    <name evidence="1" type="ORF">N0D28_06045</name>
</gene>
<dbReference type="RefSeq" id="WP_260561469.1">
    <property type="nucleotide sequence ID" value="NZ_BAABEC010000192.1"/>
</dbReference>
<dbReference type="PIRSF" id="PIRSF035170">
    <property type="entry name" value="HD_phosphohydro"/>
    <property type="match status" value="1"/>
</dbReference>
<dbReference type="InterPro" id="IPR009218">
    <property type="entry name" value="HD_phosphohydro"/>
</dbReference>
<proteinExistence type="predicted"/>
<dbReference type="PANTHER" id="PTHR21174">
    <property type="match status" value="1"/>
</dbReference>
<keyword evidence="2" id="KW-1185">Reference proteome</keyword>